<name>A0A1F7HJW8_9BACT</name>
<organism evidence="1 2">
    <name type="scientific">Candidatus Roizmanbacteria bacterium RIFCSPHIGHO2_12_FULL_33_9</name>
    <dbReference type="NCBI Taxonomy" id="1802045"/>
    <lineage>
        <taxon>Bacteria</taxon>
        <taxon>Candidatus Roizmaniibacteriota</taxon>
    </lineage>
</organism>
<protein>
    <recommendedName>
        <fullName evidence="3">2'-5' RNA ligase</fullName>
    </recommendedName>
</protein>
<dbReference type="Pfam" id="PF13563">
    <property type="entry name" value="2_5_RNA_ligase2"/>
    <property type="match status" value="1"/>
</dbReference>
<comment type="caution">
    <text evidence="1">The sequence shown here is derived from an EMBL/GenBank/DDBJ whole genome shotgun (WGS) entry which is preliminary data.</text>
</comment>
<evidence type="ECO:0008006" key="3">
    <source>
        <dbReference type="Google" id="ProtNLM"/>
    </source>
</evidence>
<proteinExistence type="predicted"/>
<dbReference type="EMBL" id="MFZV01000010">
    <property type="protein sequence ID" value="OGK31324.1"/>
    <property type="molecule type" value="Genomic_DNA"/>
</dbReference>
<dbReference type="Gene3D" id="3.90.1140.10">
    <property type="entry name" value="Cyclic phosphodiesterase"/>
    <property type="match status" value="1"/>
</dbReference>
<evidence type="ECO:0000313" key="2">
    <source>
        <dbReference type="Proteomes" id="UP000177199"/>
    </source>
</evidence>
<gene>
    <name evidence="1" type="ORF">A3F29_02080</name>
</gene>
<accession>A0A1F7HJW8</accession>
<reference evidence="1 2" key="1">
    <citation type="journal article" date="2016" name="Nat. Commun.">
        <title>Thousands of microbial genomes shed light on interconnected biogeochemical processes in an aquifer system.</title>
        <authorList>
            <person name="Anantharaman K."/>
            <person name="Brown C.T."/>
            <person name="Hug L.A."/>
            <person name="Sharon I."/>
            <person name="Castelle C.J."/>
            <person name="Probst A.J."/>
            <person name="Thomas B.C."/>
            <person name="Singh A."/>
            <person name="Wilkins M.J."/>
            <person name="Karaoz U."/>
            <person name="Brodie E.L."/>
            <person name="Williams K.H."/>
            <person name="Hubbard S.S."/>
            <person name="Banfield J.F."/>
        </authorList>
    </citation>
    <scope>NUCLEOTIDE SEQUENCE [LARGE SCALE GENOMIC DNA]</scope>
</reference>
<evidence type="ECO:0000313" key="1">
    <source>
        <dbReference type="EMBL" id="OGK31324.1"/>
    </source>
</evidence>
<sequence>MENAVDLNIVLLPDEKTKRQVIEWSKSIAEQFDTYFVLDGQTLLPHITLYQARYPIKNQPKIEEKIKIVAESSTPFTVSMTGFSGHWGFLFADVEVSNELRGLHDRIVDELNPLREGEIASTVKGLTGLTKEQEEAVEKFGYIYAKDTFTVPHITITRLKNPDQIEQAIKSITQPLFSFEASTVAIAPTAEHGTCPQPISVFNIK</sequence>
<dbReference type="AlphaFoldDB" id="A0A1F7HJW8"/>
<dbReference type="InterPro" id="IPR009097">
    <property type="entry name" value="Cyclic_Pdiesterase"/>
</dbReference>
<dbReference type="SUPFAM" id="SSF55144">
    <property type="entry name" value="LigT-like"/>
    <property type="match status" value="1"/>
</dbReference>
<dbReference type="Proteomes" id="UP000177199">
    <property type="component" value="Unassembled WGS sequence"/>
</dbReference>